<comment type="caution">
    <text evidence="2">The sequence shown here is derived from an EMBL/GenBank/DDBJ whole genome shotgun (WGS) entry which is preliminary data.</text>
</comment>
<keyword evidence="3" id="KW-1185">Reference proteome</keyword>
<dbReference type="Pfam" id="PF02464">
    <property type="entry name" value="CinA"/>
    <property type="match status" value="1"/>
</dbReference>
<reference evidence="2" key="2">
    <citation type="submission" date="2020-09" db="EMBL/GenBank/DDBJ databases">
        <authorList>
            <person name="Sun Q."/>
            <person name="Zhou Y."/>
        </authorList>
    </citation>
    <scope>NUCLEOTIDE SEQUENCE</scope>
    <source>
        <strain evidence="2">CGMCC 1.15493</strain>
    </source>
</reference>
<evidence type="ECO:0000259" key="1">
    <source>
        <dbReference type="Pfam" id="PF02464"/>
    </source>
</evidence>
<feature type="domain" description="CinA C-terminal" evidence="1">
    <location>
        <begin position="14"/>
        <end position="161"/>
    </location>
</feature>
<dbReference type="InterPro" id="IPR008136">
    <property type="entry name" value="CinA_C"/>
</dbReference>
<evidence type="ECO:0000313" key="2">
    <source>
        <dbReference type="EMBL" id="GGD25082.1"/>
    </source>
</evidence>
<accession>A0A916Y0F6</accession>
<dbReference type="Proteomes" id="UP000613160">
    <property type="component" value="Unassembled WGS sequence"/>
</dbReference>
<dbReference type="Gene3D" id="3.90.950.20">
    <property type="entry name" value="CinA-like"/>
    <property type="match status" value="1"/>
</dbReference>
<gene>
    <name evidence="2" type="primary">cinA</name>
    <name evidence="2" type="ORF">GCM10011335_29980</name>
</gene>
<dbReference type="RefSeq" id="WP_210319284.1">
    <property type="nucleotide sequence ID" value="NZ_BMJJ01000007.1"/>
</dbReference>
<dbReference type="AlphaFoldDB" id="A0A916Y0F6"/>
<organism evidence="2 3">
    <name type="scientific">Aureimonas glaciei</name>
    <dbReference type="NCBI Taxonomy" id="1776957"/>
    <lineage>
        <taxon>Bacteria</taxon>
        <taxon>Pseudomonadati</taxon>
        <taxon>Pseudomonadota</taxon>
        <taxon>Alphaproteobacteria</taxon>
        <taxon>Hyphomicrobiales</taxon>
        <taxon>Aurantimonadaceae</taxon>
        <taxon>Aureimonas</taxon>
    </lineage>
</organism>
<name>A0A916Y0F6_9HYPH</name>
<dbReference type="EMBL" id="BMJJ01000007">
    <property type="protein sequence ID" value="GGD25082.1"/>
    <property type="molecule type" value="Genomic_DNA"/>
</dbReference>
<evidence type="ECO:0000313" key="3">
    <source>
        <dbReference type="Proteomes" id="UP000613160"/>
    </source>
</evidence>
<sequence>MSIMPEELRGQAAGLVESFADKGKVIATAESCTGGMIAAGLTDIAGASSVLDRGFVTYSNAAKTEMIGVPTALIEAHGAVSEAVARAMAEGALAASRADVALSVTGIAGPGGGSVAKPVGLVHLALASRRGTTHRMERFGDVGRAEVRLQTVALAYAMLGEWLAAQEPAATGP</sequence>
<dbReference type="SUPFAM" id="SSF142433">
    <property type="entry name" value="CinA-like"/>
    <property type="match status" value="1"/>
</dbReference>
<dbReference type="NCBIfam" id="TIGR00199">
    <property type="entry name" value="PncC_domain"/>
    <property type="match status" value="1"/>
</dbReference>
<proteinExistence type="predicted"/>
<reference evidence="2" key="1">
    <citation type="journal article" date="2014" name="Int. J. Syst. Evol. Microbiol.">
        <title>Complete genome sequence of Corynebacterium casei LMG S-19264T (=DSM 44701T), isolated from a smear-ripened cheese.</title>
        <authorList>
            <consortium name="US DOE Joint Genome Institute (JGI-PGF)"/>
            <person name="Walter F."/>
            <person name="Albersmeier A."/>
            <person name="Kalinowski J."/>
            <person name="Ruckert C."/>
        </authorList>
    </citation>
    <scope>NUCLEOTIDE SEQUENCE</scope>
    <source>
        <strain evidence="2">CGMCC 1.15493</strain>
    </source>
</reference>
<dbReference type="InterPro" id="IPR036653">
    <property type="entry name" value="CinA-like_C"/>
</dbReference>
<protein>
    <submittedName>
        <fullName evidence="2">Competence damage-inducible protein A</fullName>
    </submittedName>
</protein>